<evidence type="ECO:0000256" key="1">
    <source>
        <dbReference type="SAM" id="SignalP"/>
    </source>
</evidence>
<gene>
    <name evidence="3" type="ORF">ElP_32480</name>
</gene>
<dbReference type="Gene3D" id="3.10.450.50">
    <property type="match status" value="1"/>
</dbReference>
<dbReference type="SUPFAM" id="SSF54427">
    <property type="entry name" value="NTF2-like"/>
    <property type="match status" value="1"/>
</dbReference>
<protein>
    <submittedName>
        <fullName evidence="3">SnoaL-like domain protein</fullName>
    </submittedName>
</protein>
<organism evidence="3 4">
    <name type="scientific">Tautonia plasticadhaerens</name>
    <dbReference type="NCBI Taxonomy" id="2527974"/>
    <lineage>
        <taxon>Bacteria</taxon>
        <taxon>Pseudomonadati</taxon>
        <taxon>Planctomycetota</taxon>
        <taxon>Planctomycetia</taxon>
        <taxon>Isosphaerales</taxon>
        <taxon>Isosphaeraceae</taxon>
        <taxon>Tautonia</taxon>
    </lineage>
</organism>
<keyword evidence="4" id="KW-1185">Reference proteome</keyword>
<feature type="domain" description="SnoaL-like" evidence="2">
    <location>
        <begin position="35"/>
        <end position="140"/>
    </location>
</feature>
<feature type="signal peptide" evidence="1">
    <location>
        <begin position="1"/>
        <end position="22"/>
    </location>
</feature>
<dbReference type="KEGG" id="tpla:ElP_32480"/>
<feature type="chain" id="PRO_5021751396" evidence="1">
    <location>
        <begin position="23"/>
        <end position="154"/>
    </location>
</feature>
<dbReference type="RefSeq" id="WP_145270880.1">
    <property type="nucleotide sequence ID" value="NZ_CP036426.1"/>
</dbReference>
<accession>A0A518H3B8</accession>
<sequence precursor="true">MRRCVPLLMAVITLSAASSALADDEAMEAARSVAEGYAKAVNERDAEAVAAFYVPDADRVVVAGVEVVDRSEGRDSIAGHFRRLFEGNEALPLDSEVESARLVAPATLAYELFWELTGLPSGEPMRGRSIIVASEREGRWQNVTDYVLIPVRPG</sequence>
<proteinExistence type="predicted"/>
<evidence type="ECO:0000313" key="4">
    <source>
        <dbReference type="Proteomes" id="UP000317835"/>
    </source>
</evidence>
<dbReference type="InterPro" id="IPR032710">
    <property type="entry name" value="NTF2-like_dom_sf"/>
</dbReference>
<dbReference type="NCBIfam" id="TIGR02246">
    <property type="entry name" value="SgcJ/EcaC family oxidoreductase"/>
    <property type="match status" value="1"/>
</dbReference>
<dbReference type="EMBL" id="CP036426">
    <property type="protein sequence ID" value="QDV35345.1"/>
    <property type="molecule type" value="Genomic_DNA"/>
</dbReference>
<evidence type="ECO:0000259" key="2">
    <source>
        <dbReference type="Pfam" id="PF12680"/>
    </source>
</evidence>
<keyword evidence="1" id="KW-0732">Signal</keyword>
<dbReference type="AlphaFoldDB" id="A0A518H3B8"/>
<dbReference type="InterPro" id="IPR037401">
    <property type="entry name" value="SnoaL-like"/>
</dbReference>
<reference evidence="3 4" key="1">
    <citation type="submission" date="2019-02" db="EMBL/GenBank/DDBJ databases">
        <title>Deep-cultivation of Planctomycetes and their phenomic and genomic characterization uncovers novel biology.</title>
        <authorList>
            <person name="Wiegand S."/>
            <person name="Jogler M."/>
            <person name="Boedeker C."/>
            <person name="Pinto D."/>
            <person name="Vollmers J."/>
            <person name="Rivas-Marin E."/>
            <person name="Kohn T."/>
            <person name="Peeters S.H."/>
            <person name="Heuer A."/>
            <person name="Rast P."/>
            <person name="Oberbeckmann S."/>
            <person name="Bunk B."/>
            <person name="Jeske O."/>
            <person name="Meyerdierks A."/>
            <person name="Storesund J.E."/>
            <person name="Kallscheuer N."/>
            <person name="Luecker S."/>
            <person name="Lage O.M."/>
            <person name="Pohl T."/>
            <person name="Merkel B.J."/>
            <person name="Hornburger P."/>
            <person name="Mueller R.-W."/>
            <person name="Bruemmer F."/>
            <person name="Labrenz M."/>
            <person name="Spormann A.M."/>
            <person name="Op den Camp H."/>
            <person name="Overmann J."/>
            <person name="Amann R."/>
            <person name="Jetten M.S.M."/>
            <person name="Mascher T."/>
            <person name="Medema M.H."/>
            <person name="Devos D.P."/>
            <person name="Kaster A.-K."/>
            <person name="Ovreas L."/>
            <person name="Rohde M."/>
            <person name="Galperin M.Y."/>
            <person name="Jogler C."/>
        </authorList>
    </citation>
    <scope>NUCLEOTIDE SEQUENCE [LARGE SCALE GENOMIC DNA]</scope>
    <source>
        <strain evidence="3 4">ElP</strain>
    </source>
</reference>
<dbReference type="Pfam" id="PF12680">
    <property type="entry name" value="SnoaL_2"/>
    <property type="match status" value="1"/>
</dbReference>
<dbReference type="Proteomes" id="UP000317835">
    <property type="component" value="Chromosome"/>
</dbReference>
<evidence type="ECO:0000313" key="3">
    <source>
        <dbReference type="EMBL" id="QDV35345.1"/>
    </source>
</evidence>
<name>A0A518H3B8_9BACT</name>
<dbReference type="InterPro" id="IPR011944">
    <property type="entry name" value="Steroid_delta5-4_isomerase"/>
</dbReference>